<dbReference type="EMBL" id="LUCM01001855">
    <property type="protein sequence ID" value="KAA0198270.1"/>
    <property type="molecule type" value="Genomic_DNA"/>
</dbReference>
<dbReference type="Proteomes" id="UP000728185">
    <property type="component" value="Unassembled WGS sequence"/>
</dbReference>
<evidence type="ECO:0000313" key="3">
    <source>
        <dbReference type="Proteomes" id="UP000728185"/>
    </source>
</evidence>
<dbReference type="PANTHER" id="PTHR16156:SF10">
    <property type="entry name" value="AFTIPHILIN-RELATED"/>
    <property type="match status" value="1"/>
</dbReference>
<accession>A0A8E0S701</accession>
<dbReference type="OrthoDB" id="5917212at2759"/>
<sequence>MDSPLTSTETACAVKESSFSSNKYDGHLEGDLTEASRVIQNGTSGVISSASSSFDDNELEFPKDIPDGPQFRDLAAHIDLVVDSLSKTENPVESPLSLNGFVHVQPPPDGKPVMNSAEPLHVSSCSCYQNIASNDELEEKQSGLEHDVSSACFKSGTSENPVNTTDGAPESLWNTENGGSKDCPEAVQEPLFSDDIKPFAFFPTENSCGMNSDQWAWAETVQTASTLPANTDFLEPACLSIEGSDPSLDSRDSGTEGDEDFGEFESCQAAVSIEEISKAPCEISLPTELDISETNGILSRLLQHLEPALTKAFETSTPSVLNDWLEVSKASKSCNCSHDVKTEHVTTALTSLTLDGTTLWNKLFTHGRAHDLRQQWSKSILYDSYLRSVNIDVRNAMPAFASQLRLLEPIRLGSSNFQTSHTKHDEKTLSNAVPTSNSIVSSSKDQDPAGPEFDWNSSGLTNPLNAVVNSATVESLDLDYFEMQPEKKENNKSNSKNSEILDLERELFGIVSQPPDPNIHHVTQAVLNQAALQPHSSITNYTVRESKTSTFSSTVRAVLSKLPKLNYMRARNLIFPIPESGPS</sequence>
<dbReference type="GO" id="GO:0030276">
    <property type="term" value="F:clathrin binding"/>
    <property type="evidence" value="ECO:0007669"/>
    <property type="project" value="InterPro"/>
</dbReference>
<reference evidence="2" key="1">
    <citation type="submission" date="2019-05" db="EMBL/GenBank/DDBJ databases">
        <title>Annotation for the trematode Fasciolopsis buski.</title>
        <authorList>
            <person name="Choi Y.-J."/>
        </authorList>
    </citation>
    <scope>NUCLEOTIDE SEQUENCE</scope>
    <source>
        <strain evidence="2">HT</strain>
        <tissue evidence="2">Whole worm</tissue>
    </source>
</reference>
<proteinExistence type="predicted"/>
<evidence type="ECO:0000256" key="1">
    <source>
        <dbReference type="SAM" id="MobiDB-lite"/>
    </source>
</evidence>
<dbReference type="InterPro" id="IPR046359">
    <property type="entry name" value="Aftin-like"/>
</dbReference>
<evidence type="ECO:0008006" key="4">
    <source>
        <dbReference type="Google" id="ProtNLM"/>
    </source>
</evidence>
<feature type="region of interest" description="Disordered" evidence="1">
    <location>
        <begin position="417"/>
        <end position="458"/>
    </location>
</feature>
<feature type="region of interest" description="Disordered" evidence="1">
    <location>
        <begin position="242"/>
        <end position="261"/>
    </location>
</feature>
<comment type="caution">
    <text evidence="2">The sequence shown here is derived from an EMBL/GenBank/DDBJ whole genome shotgun (WGS) entry which is preliminary data.</text>
</comment>
<dbReference type="GO" id="GO:0030121">
    <property type="term" value="C:AP-1 adaptor complex"/>
    <property type="evidence" value="ECO:0007669"/>
    <property type="project" value="TreeGrafter"/>
</dbReference>
<keyword evidence="3" id="KW-1185">Reference proteome</keyword>
<dbReference type="GO" id="GO:0032588">
    <property type="term" value="C:trans-Golgi network membrane"/>
    <property type="evidence" value="ECO:0007669"/>
    <property type="project" value="InterPro"/>
</dbReference>
<evidence type="ECO:0000313" key="2">
    <source>
        <dbReference type="EMBL" id="KAA0198270.1"/>
    </source>
</evidence>
<feature type="compositionally biased region" description="Polar residues" evidence="1">
    <location>
        <begin position="429"/>
        <end position="443"/>
    </location>
</feature>
<dbReference type="PANTHER" id="PTHR16156">
    <property type="entry name" value="AFTIPHILIN A-RELATED"/>
    <property type="match status" value="1"/>
</dbReference>
<protein>
    <recommendedName>
        <fullName evidence="4">Aftiphilin clathrin-binding box domain-containing protein</fullName>
    </recommendedName>
</protein>
<gene>
    <name evidence="2" type="ORF">FBUS_10298</name>
</gene>
<dbReference type="AlphaFoldDB" id="A0A8E0S701"/>
<name>A0A8E0S701_9TREM</name>
<organism evidence="2 3">
    <name type="scientific">Fasciolopsis buskii</name>
    <dbReference type="NCBI Taxonomy" id="27845"/>
    <lineage>
        <taxon>Eukaryota</taxon>
        <taxon>Metazoa</taxon>
        <taxon>Spiralia</taxon>
        <taxon>Lophotrochozoa</taxon>
        <taxon>Platyhelminthes</taxon>
        <taxon>Trematoda</taxon>
        <taxon>Digenea</taxon>
        <taxon>Plagiorchiida</taxon>
        <taxon>Echinostomata</taxon>
        <taxon>Echinostomatoidea</taxon>
        <taxon>Fasciolidae</taxon>
        <taxon>Fasciolopsis</taxon>
    </lineage>
</organism>